<dbReference type="Proteomes" id="UP000002630">
    <property type="component" value="Unassembled WGS sequence"/>
</dbReference>
<name>D7FY35_ECTSI</name>
<accession>D7FY35</accession>
<dbReference type="Gene3D" id="1.50.40.10">
    <property type="entry name" value="Mitochondrial carrier domain"/>
    <property type="match status" value="1"/>
</dbReference>
<dbReference type="PANTHER" id="PTHR47567:SF1">
    <property type="entry name" value="NAD-DEPENDENT EPIMERASE_DEHYDRATASE DOMAIN-CONTAINING PROTEIN"/>
    <property type="match status" value="1"/>
</dbReference>
<dbReference type="eggNOG" id="ENOG502QU7F">
    <property type="taxonomic scope" value="Eukaryota"/>
</dbReference>
<dbReference type="EMBL" id="FN649760">
    <property type="protein sequence ID" value="CBJ32448.1"/>
    <property type="molecule type" value="Genomic_DNA"/>
</dbReference>
<evidence type="ECO:0000256" key="4">
    <source>
        <dbReference type="SAM" id="Phobius"/>
    </source>
</evidence>
<dbReference type="InParanoid" id="D7FY35"/>
<feature type="transmembrane region" description="Helical" evidence="4">
    <location>
        <begin position="20"/>
        <end position="44"/>
    </location>
</feature>
<evidence type="ECO:0000256" key="3">
    <source>
        <dbReference type="ARBA" id="ARBA00023136"/>
    </source>
</evidence>
<dbReference type="AlphaFoldDB" id="D7FY35"/>
<sequence>MGTLPMRSNSIGTNPRLQKWSRALGGGASGAAAAVVQVLSLMWLRTTMNYQYKNGGSTKEALQTLWEEGGLSRLYRGVSFALVQGPLSRFGDTAANVGVLALLEAFESTRSLPLPVKSAAGSLAAGLWRIGLTPIDAYKTTLQVSGAEGTKLLAEKVAANGPTVLFEGALATASATFVGHYPWYFTYNSLGAWLPPAPSGEPLLKLGRQALLGLCSSCVSDCCSNSIRVIKTTKQTAPIPLSYPEALKQVLDDDGVPGLFLRGLQTRILVNALQGALFAVAWKYFQELLASGGGA</sequence>
<dbReference type="PANTHER" id="PTHR47567">
    <property type="entry name" value="MITOCHONDRIAL SUBSTRATE/SOLUTE CARRIER"/>
    <property type="match status" value="1"/>
</dbReference>
<keyword evidence="6" id="KW-1185">Reference proteome</keyword>
<proteinExistence type="predicted"/>
<organism evidence="5 6">
    <name type="scientific">Ectocarpus siliculosus</name>
    <name type="common">Brown alga</name>
    <name type="synonym">Conferva siliculosa</name>
    <dbReference type="NCBI Taxonomy" id="2880"/>
    <lineage>
        <taxon>Eukaryota</taxon>
        <taxon>Sar</taxon>
        <taxon>Stramenopiles</taxon>
        <taxon>Ochrophyta</taxon>
        <taxon>PX clade</taxon>
        <taxon>Phaeophyceae</taxon>
        <taxon>Ectocarpales</taxon>
        <taxon>Ectocarpaceae</taxon>
        <taxon>Ectocarpus</taxon>
    </lineage>
</organism>
<keyword evidence="2 4" id="KW-0812">Transmembrane</keyword>
<keyword evidence="4" id="KW-1133">Transmembrane helix</keyword>
<comment type="subcellular location">
    <subcellularLocation>
        <location evidence="1">Membrane</location>
        <topology evidence="1">Multi-pass membrane protein</topology>
    </subcellularLocation>
</comment>
<dbReference type="SUPFAM" id="SSF103506">
    <property type="entry name" value="Mitochondrial carrier"/>
    <property type="match status" value="1"/>
</dbReference>
<protein>
    <recommendedName>
        <fullName evidence="7">Mitochondrial carrier protein</fullName>
    </recommendedName>
</protein>
<evidence type="ECO:0008006" key="7">
    <source>
        <dbReference type="Google" id="ProtNLM"/>
    </source>
</evidence>
<evidence type="ECO:0000256" key="2">
    <source>
        <dbReference type="ARBA" id="ARBA00022692"/>
    </source>
</evidence>
<evidence type="ECO:0000313" key="6">
    <source>
        <dbReference type="Proteomes" id="UP000002630"/>
    </source>
</evidence>
<evidence type="ECO:0000313" key="5">
    <source>
        <dbReference type="EMBL" id="CBJ32448.1"/>
    </source>
</evidence>
<dbReference type="InterPro" id="IPR018108">
    <property type="entry name" value="MCP_transmembrane"/>
</dbReference>
<dbReference type="GO" id="GO:0016020">
    <property type="term" value="C:membrane"/>
    <property type="evidence" value="ECO:0007669"/>
    <property type="project" value="UniProtKB-SubCell"/>
</dbReference>
<evidence type="ECO:0000256" key="1">
    <source>
        <dbReference type="ARBA" id="ARBA00004141"/>
    </source>
</evidence>
<dbReference type="Pfam" id="PF00153">
    <property type="entry name" value="Mito_carr"/>
    <property type="match status" value="2"/>
</dbReference>
<dbReference type="OrthoDB" id="409948at2759"/>
<dbReference type="InterPro" id="IPR023395">
    <property type="entry name" value="MCP_dom_sf"/>
</dbReference>
<reference evidence="5 6" key="1">
    <citation type="journal article" date="2010" name="Nature">
        <title>The Ectocarpus genome and the independent evolution of multicellularity in brown algae.</title>
        <authorList>
            <person name="Cock J.M."/>
            <person name="Sterck L."/>
            <person name="Rouze P."/>
            <person name="Scornet D."/>
            <person name="Allen A.E."/>
            <person name="Amoutzias G."/>
            <person name="Anthouard V."/>
            <person name="Artiguenave F."/>
            <person name="Aury J.M."/>
            <person name="Badger J.H."/>
            <person name="Beszteri B."/>
            <person name="Billiau K."/>
            <person name="Bonnet E."/>
            <person name="Bothwell J.H."/>
            <person name="Bowler C."/>
            <person name="Boyen C."/>
            <person name="Brownlee C."/>
            <person name="Carrano C.J."/>
            <person name="Charrier B."/>
            <person name="Cho G.Y."/>
            <person name="Coelho S.M."/>
            <person name="Collen J."/>
            <person name="Corre E."/>
            <person name="Da Silva C."/>
            <person name="Delage L."/>
            <person name="Delaroque N."/>
            <person name="Dittami S.M."/>
            <person name="Doulbeau S."/>
            <person name="Elias M."/>
            <person name="Farnham G."/>
            <person name="Gachon C.M."/>
            <person name="Gschloessl B."/>
            <person name="Heesch S."/>
            <person name="Jabbari K."/>
            <person name="Jubin C."/>
            <person name="Kawai H."/>
            <person name="Kimura K."/>
            <person name="Kloareg B."/>
            <person name="Kupper F.C."/>
            <person name="Lang D."/>
            <person name="Le Bail A."/>
            <person name="Leblanc C."/>
            <person name="Lerouge P."/>
            <person name="Lohr M."/>
            <person name="Lopez P.J."/>
            <person name="Martens C."/>
            <person name="Maumus F."/>
            <person name="Michel G."/>
            <person name="Miranda-Saavedra D."/>
            <person name="Morales J."/>
            <person name="Moreau H."/>
            <person name="Motomura T."/>
            <person name="Nagasato C."/>
            <person name="Napoli C.A."/>
            <person name="Nelson D.R."/>
            <person name="Nyvall-Collen P."/>
            <person name="Peters A.F."/>
            <person name="Pommier C."/>
            <person name="Potin P."/>
            <person name="Poulain J."/>
            <person name="Quesneville H."/>
            <person name="Read B."/>
            <person name="Rensing S.A."/>
            <person name="Ritter A."/>
            <person name="Rousvoal S."/>
            <person name="Samanta M."/>
            <person name="Samson G."/>
            <person name="Schroeder D.C."/>
            <person name="Segurens B."/>
            <person name="Strittmatter M."/>
            <person name="Tonon T."/>
            <person name="Tregear J.W."/>
            <person name="Valentin K."/>
            <person name="von Dassow P."/>
            <person name="Yamagishi T."/>
            <person name="Van de Peer Y."/>
            <person name="Wincker P."/>
        </authorList>
    </citation>
    <scope>NUCLEOTIDE SEQUENCE [LARGE SCALE GENOMIC DNA]</scope>
    <source>
        <strain evidence="6">Ec32 / CCAP1310/4</strain>
    </source>
</reference>
<keyword evidence="3 4" id="KW-0472">Membrane</keyword>
<dbReference type="STRING" id="2880.D7FY35"/>
<gene>
    <name evidence="5" type="ORF">Esi_0339_0020</name>
</gene>